<comment type="caution">
    <text evidence="4">The sequence shown here is derived from an EMBL/GenBank/DDBJ whole genome shotgun (WGS) entry which is preliminary data.</text>
</comment>
<dbReference type="PANTHER" id="PTHR20859:SF46">
    <property type="entry name" value="INTERFERON GAMMA RECEPTOR 2"/>
    <property type="match status" value="1"/>
</dbReference>
<keyword evidence="1" id="KW-0472">Membrane</keyword>
<dbReference type="AlphaFoldDB" id="A0A9D3NYX7"/>
<keyword evidence="5" id="KW-1185">Reference proteome</keyword>
<evidence type="ECO:0000259" key="3">
    <source>
        <dbReference type="PROSITE" id="PS50853"/>
    </source>
</evidence>
<dbReference type="PANTHER" id="PTHR20859">
    <property type="entry name" value="INTERFERON/INTERLEUKIN RECEPTOR"/>
    <property type="match status" value="1"/>
</dbReference>
<feature type="transmembrane region" description="Helical" evidence="1">
    <location>
        <begin position="251"/>
        <end position="269"/>
    </location>
</feature>
<dbReference type="OrthoDB" id="8724082at2759"/>
<dbReference type="Pfam" id="PF09294">
    <property type="entry name" value="Interfer-bind"/>
    <property type="match status" value="2"/>
</dbReference>
<sequence length="551" mass="62087">MHRSRQQRILRVWTIFFFLIQEVHCTLPSPQNVTIVSINLEHKLTWTPGPGTAAFTQFRVQSYNPKRKCWITVKNCSDLQTGESCDLTKSFKETLGLYQARVQAFSQDQESNWTTSKYFTPLLDTTLGPPLVSLTGCGNCLILKLSPPASMDFYPEYTVSVSRTRDKAQFVMMASNGETLINYLEPGVEYCVTATADTSFQNLAISSEPQCTYTSSQPLNTVAMFLSVLCTVFLLILLLCACLIYSGKLGIMILTIIITVLFCFGSGLTDDIPPPQNLRNTSENLGLVLEWDPPQTSSAKDFRYTAEYKSWNFFEAVCVNVSSLSCDFTNDVTPYGTYTLRVRTELNGKSSAWVEIECEPLETITVIGAPDVTLQSRRGKMEVGITEPVLRKSSLKDIYSNIAYNIHYWIEGKTTEVKVVDQSRVMLTDLLPDTRYCVQVQIVMDHKKFSLLSNITCKMNTASDEVAPWLIAVVLFVSLLVTLISVFLPFLAVWYGYRGIRFLHPRAKIPEHFKQYLTERPSSAMLLAMQNSAQPKEPYHEISIITAHDSS</sequence>
<dbReference type="Pfam" id="PF01108">
    <property type="entry name" value="Tissue_fac"/>
    <property type="match status" value="2"/>
</dbReference>
<dbReference type="SMART" id="SM00060">
    <property type="entry name" value="FN3"/>
    <property type="match status" value="3"/>
</dbReference>
<feature type="chain" id="PRO_5038779712" description="Fibronectin type-III domain-containing protein" evidence="2">
    <location>
        <begin position="26"/>
        <end position="551"/>
    </location>
</feature>
<evidence type="ECO:0000256" key="1">
    <source>
        <dbReference type="SAM" id="Phobius"/>
    </source>
</evidence>
<dbReference type="SUPFAM" id="SSF49265">
    <property type="entry name" value="Fibronectin type III"/>
    <property type="match status" value="4"/>
</dbReference>
<dbReference type="CDD" id="cd00063">
    <property type="entry name" value="FN3"/>
    <property type="match status" value="2"/>
</dbReference>
<proteinExistence type="predicted"/>
<dbReference type="GO" id="GO:0004896">
    <property type="term" value="F:cytokine receptor activity"/>
    <property type="evidence" value="ECO:0007669"/>
    <property type="project" value="TreeGrafter"/>
</dbReference>
<dbReference type="EMBL" id="JAHKSW010000006">
    <property type="protein sequence ID" value="KAG7331525.1"/>
    <property type="molecule type" value="Genomic_DNA"/>
</dbReference>
<dbReference type="InterPro" id="IPR036116">
    <property type="entry name" value="FN3_sf"/>
</dbReference>
<dbReference type="InterPro" id="IPR050650">
    <property type="entry name" value="Type-II_Cytokine-TF_Rcpt"/>
</dbReference>
<evidence type="ECO:0000256" key="2">
    <source>
        <dbReference type="SAM" id="SignalP"/>
    </source>
</evidence>
<name>A0A9D3NYX7_9TELE</name>
<dbReference type="Gene3D" id="2.60.40.10">
    <property type="entry name" value="Immunoglobulins"/>
    <property type="match status" value="3"/>
</dbReference>
<dbReference type="InterPro" id="IPR015373">
    <property type="entry name" value="Interferon/interleukin_rcp_dom"/>
</dbReference>
<evidence type="ECO:0000313" key="4">
    <source>
        <dbReference type="EMBL" id="KAG7331525.1"/>
    </source>
</evidence>
<evidence type="ECO:0000313" key="5">
    <source>
        <dbReference type="Proteomes" id="UP000824219"/>
    </source>
</evidence>
<dbReference type="InterPro" id="IPR013783">
    <property type="entry name" value="Ig-like_fold"/>
</dbReference>
<gene>
    <name evidence="4" type="ORF">KOW79_005494</name>
</gene>
<protein>
    <recommendedName>
        <fullName evidence="3">Fibronectin type-III domain-containing protein</fullName>
    </recommendedName>
</protein>
<keyword evidence="2" id="KW-0732">Signal</keyword>
<reference evidence="4 5" key="1">
    <citation type="submission" date="2021-06" db="EMBL/GenBank/DDBJ databases">
        <title>Chromosome-level genome assembly of the red-tail catfish (Hemibagrus wyckioides).</title>
        <authorList>
            <person name="Shao F."/>
        </authorList>
    </citation>
    <scope>NUCLEOTIDE SEQUENCE [LARGE SCALE GENOMIC DNA]</scope>
    <source>
        <strain evidence="4">EC202008001</strain>
        <tissue evidence="4">Blood</tissue>
    </source>
</reference>
<feature type="transmembrane region" description="Helical" evidence="1">
    <location>
        <begin position="222"/>
        <end position="244"/>
    </location>
</feature>
<feature type="domain" description="Fibronectin type-III" evidence="3">
    <location>
        <begin position="274"/>
        <end position="361"/>
    </location>
</feature>
<dbReference type="GO" id="GO:0005886">
    <property type="term" value="C:plasma membrane"/>
    <property type="evidence" value="ECO:0007669"/>
    <property type="project" value="TreeGrafter"/>
</dbReference>
<dbReference type="InterPro" id="IPR003961">
    <property type="entry name" value="FN3_dom"/>
</dbReference>
<dbReference type="Proteomes" id="UP000824219">
    <property type="component" value="Linkage Group LG06"/>
</dbReference>
<keyword evidence="1" id="KW-1133">Transmembrane helix</keyword>
<feature type="transmembrane region" description="Helical" evidence="1">
    <location>
        <begin position="469"/>
        <end position="497"/>
    </location>
</feature>
<accession>A0A9D3NYX7</accession>
<feature type="signal peptide" evidence="2">
    <location>
        <begin position="1"/>
        <end position="25"/>
    </location>
</feature>
<organism evidence="4 5">
    <name type="scientific">Hemibagrus wyckioides</name>
    <dbReference type="NCBI Taxonomy" id="337641"/>
    <lineage>
        <taxon>Eukaryota</taxon>
        <taxon>Metazoa</taxon>
        <taxon>Chordata</taxon>
        <taxon>Craniata</taxon>
        <taxon>Vertebrata</taxon>
        <taxon>Euteleostomi</taxon>
        <taxon>Actinopterygii</taxon>
        <taxon>Neopterygii</taxon>
        <taxon>Teleostei</taxon>
        <taxon>Ostariophysi</taxon>
        <taxon>Siluriformes</taxon>
        <taxon>Bagridae</taxon>
        <taxon>Hemibagrus</taxon>
    </lineage>
</organism>
<dbReference type="PROSITE" id="PS50853">
    <property type="entry name" value="FN3"/>
    <property type="match status" value="1"/>
</dbReference>
<keyword evidence="1" id="KW-0812">Transmembrane</keyword>